<keyword evidence="4" id="KW-1185">Reference proteome</keyword>
<evidence type="ECO:0000256" key="1">
    <source>
        <dbReference type="PROSITE-ProRule" id="PRU00339"/>
    </source>
</evidence>
<evidence type="ECO:0000259" key="2">
    <source>
        <dbReference type="PROSITE" id="PS50104"/>
    </source>
</evidence>
<dbReference type="SUPFAM" id="SSF52540">
    <property type="entry name" value="P-loop containing nucleoside triphosphate hydrolases"/>
    <property type="match status" value="1"/>
</dbReference>
<accession>A0ABR6VV47</accession>
<dbReference type="InterPro" id="IPR027417">
    <property type="entry name" value="P-loop_NTPase"/>
</dbReference>
<dbReference type="InterPro" id="IPR000157">
    <property type="entry name" value="TIR_dom"/>
</dbReference>
<dbReference type="InterPro" id="IPR035897">
    <property type="entry name" value="Toll_tir_struct_dom_sf"/>
</dbReference>
<proteinExistence type="predicted"/>
<protein>
    <submittedName>
        <fullName evidence="3">TIR domain-containing protein</fullName>
    </submittedName>
</protein>
<dbReference type="SUPFAM" id="SSF48452">
    <property type="entry name" value="TPR-like"/>
    <property type="match status" value="1"/>
</dbReference>
<dbReference type="Gene3D" id="1.25.40.10">
    <property type="entry name" value="Tetratricopeptide repeat domain"/>
    <property type="match status" value="1"/>
</dbReference>
<dbReference type="Pfam" id="PF13676">
    <property type="entry name" value="TIR_2"/>
    <property type="match status" value="1"/>
</dbReference>
<dbReference type="Proteomes" id="UP000659698">
    <property type="component" value="Unassembled WGS sequence"/>
</dbReference>
<organism evidence="3 4">
    <name type="scientific">Rufibacter sediminis</name>
    <dbReference type="NCBI Taxonomy" id="2762756"/>
    <lineage>
        <taxon>Bacteria</taxon>
        <taxon>Pseudomonadati</taxon>
        <taxon>Bacteroidota</taxon>
        <taxon>Cytophagia</taxon>
        <taxon>Cytophagales</taxon>
        <taxon>Hymenobacteraceae</taxon>
        <taxon>Rufibacter</taxon>
    </lineage>
</organism>
<dbReference type="InterPro" id="IPR011990">
    <property type="entry name" value="TPR-like_helical_dom_sf"/>
</dbReference>
<dbReference type="RefSeq" id="WP_186638940.1">
    <property type="nucleotide sequence ID" value="NZ_JACOAF010000031.1"/>
</dbReference>
<dbReference type="PROSITE" id="PS50005">
    <property type="entry name" value="TPR"/>
    <property type="match status" value="1"/>
</dbReference>
<gene>
    <name evidence="3" type="ORF">H7U12_13850</name>
</gene>
<feature type="repeat" description="TPR" evidence="1">
    <location>
        <begin position="594"/>
        <end position="627"/>
    </location>
</feature>
<comment type="caution">
    <text evidence="3">The sequence shown here is derived from an EMBL/GenBank/DDBJ whole genome shotgun (WGS) entry which is preliminary data.</text>
</comment>
<keyword evidence="1" id="KW-0802">TPR repeat</keyword>
<name>A0ABR6VV47_9BACT</name>
<dbReference type="Gene3D" id="3.40.50.10140">
    <property type="entry name" value="Toll/interleukin-1 receptor homology (TIR) domain"/>
    <property type="match status" value="1"/>
</dbReference>
<dbReference type="PROSITE" id="PS50104">
    <property type="entry name" value="TIR"/>
    <property type="match status" value="1"/>
</dbReference>
<evidence type="ECO:0000313" key="3">
    <source>
        <dbReference type="EMBL" id="MBC3540772.1"/>
    </source>
</evidence>
<dbReference type="SUPFAM" id="SSF52200">
    <property type="entry name" value="Toll/Interleukin receptor TIR domain"/>
    <property type="match status" value="1"/>
</dbReference>
<feature type="domain" description="TIR" evidence="2">
    <location>
        <begin position="1"/>
        <end position="135"/>
    </location>
</feature>
<evidence type="ECO:0000313" key="4">
    <source>
        <dbReference type="Proteomes" id="UP000659698"/>
    </source>
</evidence>
<reference evidence="3 4" key="1">
    <citation type="journal article" date="2019" name="Int. J. Syst. Evol. Microbiol.">
        <title>Rufibacter sediminis sp. nov., isolated from freshwater lake sediment.</title>
        <authorList>
            <person name="Qu J.H."/>
            <person name="Zhang L.J."/>
            <person name="Fu Y.H."/>
            <person name="Li H.F."/>
        </authorList>
    </citation>
    <scope>NUCLEOTIDE SEQUENCE [LARGE SCALE GENOMIC DNA]</scope>
    <source>
        <strain evidence="3 4">H-1</strain>
    </source>
</reference>
<dbReference type="EMBL" id="JACOAF010000031">
    <property type="protein sequence ID" value="MBC3540772.1"/>
    <property type="molecule type" value="Genomic_DNA"/>
</dbReference>
<sequence length="820" mass="96099">MTKIFLSHSSKQKGYVEVIANRLGKAHIVYDAWTFEAGNKTLDEIYQGIDSSGIFVYFISNESLESIWVEKEINKAEEYLKNGNLKKFLPILIDQNIKHSDNRIPQWIKDEYNIKYISKPTKTSDLIKQALRLVSWDLYPKRKQADQLFIGRTQQIKQYEERIYNFDLPTPSSIIISGLNSIGRRKFIKHVLVNSNKIRAHYAPHSIYLDSRSSIEDLIIKLYGLGYSQHSKNLIENLSIKTISEKINIVTELIKELNSNNEIVFIIDNLAIVNREGYLVDWFLPINEVLNSLDALTMCIISQSRTRARNLLKTPSIFAIEIPELEPYERKAFFKSLLDIEGIKLNQEDFKIISNQFSGFPEQIIYTSSLLIHEGKDYVINNPHEVIEYNTEKVAKIIRNHESNQLALQILKILSESEFLSFNILESILKEDFNDAKSLITQFSNEFIIEYLGNTKEYLRLNDSVKDYIQRLGYKLIEKYSSNLQLHAQKAFEDYDIVDRDISDYVISFKEALKFGYQVPKELLIPSHYVNAMRELYNYDRRYKDVIVLADRILQNEDYLDARIIKEIRYWLCLSLIRRRDRRLLEEVQKVDGADHNFLLGFYYRIIGRNEDAIQRFNKVLEDAPNFYRAKRELVQVYLNTEQYEEAFALARDNYYLDKNNPYNLQSYFRCLIKLEGAKQKEELNNLLNGLEKNPHEKAREMYMTAQAQYYAFAENNDASALRITDDAIASFPKNIYPYLTKLELLKRNSNLEEMKKTISEIESKYDSDSDIFSKLPYLSCKCIILIHNGQKEHALRIINKEIKPNFSNTIYQNILATIG</sequence>
<dbReference type="InterPro" id="IPR019734">
    <property type="entry name" value="TPR_rpt"/>
</dbReference>